<evidence type="ECO:0000313" key="2">
    <source>
        <dbReference type="EMBL" id="QQK06783.1"/>
    </source>
</evidence>
<dbReference type="Proteomes" id="UP000596205">
    <property type="component" value="Chromosome 2"/>
</dbReference>
<keyword evidence="1" id="KW-1133">Transmembrane helix</keyword>
<keyword evidence="1" id="KW-0472">Membrane</keyword>
<dbReference type="AlphaFoldDB" id="A0A7T7ALD4"/>
<proteinExistence type="predicted"/>
<dbReference type="RefSeq" id="WP_124826295.1">
    <property type="nucleotide sequence ID" value="NZ_CADEPR010000002.1"/>
</dbReference>
<dbReference type="Pfam" id="PF03988">
    <property type="entry name" value="DUF347"/>
    <property type="match status" value="4"/>
</dbReference>
<organism evidence="2 3">
    <name type="scientific">Burkholderia anthina</name>
    <dbReference type="NCBI Taxonomy" id="179879"/>
    <lineage>
        <taxon>Bacteria</taxon>
        <taxon>Pseudomonadati</taxon>
        <taxon>Pseudomonadota</taxon>
        <taxon>Betaproteobacteria</taxon>
        <taxon>Burkholderiales</taxon>
        <taxon>Burkholderiaceae</taxon>
        <taxon>Burkholderia</taxon>
        <taxon>Burkholderia cepacia complex</taxon>
    </lineage>
</organism>
<gene>
    <name evidence="2" type="ORF">JFN94_24670</name>
</gene>
<keyword evidence="1" id="KW-0812">Transmembrane</keyword>
<feature type="transmembrane region" description="Helical" evidence="1">
    <location>
        <begin position="33"/>
        <end position="55"/>
    </location>
</feature>
<sequence>MLNKVPAVTAIFWIIKILSTTVGETGADYLAVRAGLGVPVTDALMASLLVIALVLQFRAKACVPWLYWLNVVLVSIVGTQITDALTDGLGVSLYASTACFAVALGGVFALWYRSEHTLSIETIVTTRREGFYWAAILLTFALGTAAGDLATEALGLGFRLGIVSFGAAIALVAVAMRMGANRVLAFWLAYILTRPLGASLGDFLSQAREYGGLGFGTATTSAAFLTSIVLLVVCTTLANRQASVR</sequence>
<reference evidence="2 3" key="1">
    <citation type="submission" date="2020-12" db="EMBL/GenBank/DDBJ databases">
        <title>Complete genome sequence of Burkholderia anthina BJQ0011.</title>
        <authorList>
            <person name="Xu Y."/>
        </authorList>
    </citation>
    <scope>NUCLEOTIDE SEQUENCE [LARGE SCALE GENOMIC DNA]</scope>
    <source>
        <strain evidence="2 3">BJQ0011</strain>
    </source>
</reference>
<feature type="transmembrane region" description="Helical" evidence="1">
    <location>
        <begin position="93"/>
        <end position="111"/>
    </location>
</feature>
<evidence type="ECO:0000313" key="3">
    <source>
        <dbReference type="Proteomes" id="UP000596205"/>
    </source>
</evidence>
<dbReference type="InterPro" id="IPR007136">
    <property type="entry name" value="DUF347"/>
</dbReference>
<protein>
    <recommendedName>
        <fullName evidence="4">Membrane-anchored protein</fullName>
    </recommendedName>
</protein>
<feature type="transmembrane region" description="Helical" evidence="1">
    <location>
        <begin position="156"/>
        <end position="176"/>
    </location>
</feature>
<accession>A0A7T7ALD4</accession>
<feature type="transmembrane region" description="Helical" evidence="1">
    <location>
        <begin position="183"/>
        <end position="201"/>
    </location>
</feature>
<name>A0A7T7ALD4_9BURK</name>
<feature type="transmembrane region" description="Helical" evidence="1">
    <location>
        <begin position="213"/>
        <end position="238"/>
    </location>
</feature>
<feature type="transmembrane region" description="Helical" evidence="1">
    <location>
        <begin position="131"/>
        <end position="150"/>
    </location>
</feature>
<evidence type="ECO:0000256" key="1">
    <source>
        <dbReference type="SAM" id="Phobius"/>
    </source>
</evidence>
<evidence type="ECO:0008006" key="4">
    <source>
        <dbReference type="Google" id="ProtNLM"/>
    </source>
</evidence>
<feature type="transmembrane region" description="Helical" evidence="1">
    <location>
        <begin position="62"/>
        <end position="81"/>
    </location>
</feature>
<dbReference type="KEGG" id="bann:JFN94_24670"/>
<dbReference type="EMBL" id="CP066770">
    <property type="protein sequence ID" value="QQK06783.1"/>
    <property type="molecule type" value="Genomic_DNA"/>
</dbReference>